<proteinExistence type="predicted"/>
<evidence type="ECO:0000256" key="1">
    <source>
        <dbReference type="SAM" id="MobiDB-lite"/>
    </source>
</evidence>
<comment type="caution">
    <text evidence="2">The sequence shown here is derived from an EMBL/GenBank/DDBJ whole genome shotgun (WGS) entry which is preliminary data.</text>
</comment>
<keyword evidence="3" id="KW-1185">Reference proteome</keyword>
<name>A0A7W6ZXI3_9HYPH</name>
<feature type="region of interest" description="Disordered" evidence="1">
    <location>
        <begin position="45"/>
        <end position="64"/>
    </location>
</feature>
<dbReference type="AlphaFoldDB" id="A0A7W6ZXI3"/>
<evidence type="ECO:0000313" key="3">
    <source>
        <dbReference type="Proteomes" id="UP000543836"/>
    </source>
</evidence>
<sequence length="64" mass="7265">MAFFVDCPVAAIASAISSSSMSIFVRICNLVCMSIENYTHRSLERKRESTYWGPHDQSPLRPTR</sequence>
<dbReference type="EMBL" id="JACIIG010000014">
    <property type="protein sequence ID" value="MBB4570562.1"/>
    <property type="molecule type" value="Genomic_DNA"/>
</dbReference>
<accession>A0A7W6ZXI3</accession>
<dbReference type="Proteomes" id="UP000543836">
    <property type="component" value="Unassembled WGS sequence"/>
</dbReference>
<gene>
    <name evidence="2" type="ORF">GGE60_004701</name>
</gene>
<protein>
    <submittedName>
        <fullName evidence="2">Uncharacterized protein</fullName>
    </submittedName>
</protein>
<reference evidence="2 3" key="1">
    <citation type="submission" date="2020-08" db="EMBL/GenBank/DDBJ databases">
        <title>Genomic Encyclopedia of Type Strains, Phase IV (KMG-V): Genome sequencing to study the core and pangenomes of soil and plant-associated prokaryotes.</title>
        <authorList>
            <person name="Whitman W."/>
        </authorList>
    </citation>
    <scope>NUCLEOTIDE SEQUENCE [LARGE SCALE GENOMIC DNA]</scope>
    <source>
        <strain evidence="2 3">SEMIA 492</strain>
    </source>
</reference>
<organism evidence="2 3">
    <name type="scientific">Rhizobium leucaenae</name>
    <dbReference type="NCBI Taxonomy" id="29450"/>
    <lineage>
        <taxon>Bacteria</taxon>
        <taxon>Pseudomonadati</taxon>
        <taxon>Pseudomonadota</taxon>
        <taxon>Alphaproteobacteria</taxon>
        <taxon>Hyphomicrobiales</taxon>
        <taxon>Rhizobiaceae</taxon>
        <taxon>Rhizobium/Agrobacterium group</taxon>
        <taxon>Rhizobium</taxon>
    </lineage>
</organism>
<evidence type="ECO:0000313" key="2">
    <source>
        <dbReference type="EMBL" id="MBB4570562.1"/>
    </source>
</evidence>